<accession>A0ABT9CMI5</accession>
<comment type="caution">
    <text evidence="2">The sequence shown here is derived from an EMBL/GenBank/DDBJ whole genome shotgun (WGS) entry which is preliminary data.</text>
</comment>
<dbReference type="EMBL" id="JAUQOO010000004">
    <property type="protein sequence ID" value="MDO7926620.1"/>
    <property type="molecule type" value="Genomic_DNA"/>
</dbReference>
<protein>
    <recommendedName>
        <fullName evidence="1">DUF4326 domain-containing protein</fullName>
    </recommendedName>
</protein>
<dbReference type="RefSeq" id="WP_304574524.1">
    <property type="nucleotide sequence ID" value="NZ_JAUQOO010000004.1"/>
</dbReference>
<proteinExistence type="predicted"/>
<gene>
    <name evidence="2" type="ORF">Q6A51_07500</name>
</gene>
<organism evidence="2 3">
    <name type="scientific">Pseudomonas serbiensis</name>
    <dbReference type="NCBI Taxonomy" id="3064350"/>
    <lineage>
        <taxon>Bacteria</taxon>
        <taxon>Pseudomonadati</taxon>
        <taxon>Pseudomonadota</taxon>
        <taxon>Gammaproteobacteria</taxon>
        <taxon>Pseudomonadales</taxon>
        <taxon>Pseudomonadaceae</taxon>
        <taxon>Pseudomonas</taxon>
    </lineage>
</organism>
<feature type="domain" description="DUF4326" evidence="1">
    <location>
        <begin position="15"/>
        <end position="46"/>
    </location>
</feature>
<dbReference type="InterPro" id="IPR025475">
    <property type="entry name" value="DUF4326"/>
</dbReference>
<name>A0ABT9CMI5_9PSED</name>
<keyword evidence="3" id="KW-1185">Reference proteome</keyword>
<sequence length="61" mass="7126">MAKFAHDFDKLFLKLPEKFDENIERLRGKTLGCHCKPSAYHSDAITNYLNSKAMESDIWIH</sequence>
<dbReference type="Proteomes" id="UP001223016">
    <property type="component" value="Unassembled WGS sequence"/>
</dbReference>
<evidence type="ECO:0000313" key="2">
    <source>
        <dbReference type="EMBL" id="MDO7926620.1"/>
    </source>
</evidence>
<reference evidence="2 3" key="1">
    <citation type="submission" date="2023-07" db="EMBL/GenBank/DDBJ databases">
        <title>Identification of four novel Pseudomonas species associated with bacterial leaf spot of cucurbits.</title>
        <authorList>
            <person name="Fullem K.R."/>
        </authorList>
    </citation>
    <scope>NUCLEOTIDE SEQUENCE [LARGE SCALE GENOMIC DNA]</scope>
    <source>
        <strain evidence="2 3">KFB 138</strain>
    </source>
</reference>
<evidence type="ECO:0000313" key="3">
    <source>
        <dbReference type="Proteomes" id="UP001223016"/>
    </source>
</evidence>
<evidence type="ECO:0000259" key="1">
    <source>
        <dbReference type="Pfam" id="PF14216"/>
    </source>
</evidence>
<dbReference type="Pfam" id="PF14216">
    <property type="entry name" value="DUF4326"/>
    <property type="match status" value="1"/>
</dbReference>